<evidence type="ECO:0000256" key="5">
    <source>
        <dbReference type="ARBA" id="ARBA00022842"/>
    </source>
</evidence>
<keyword evidence="7" id="KW-0695">RNA-directed DNA polymerase</keyword>
<keyword evidence="3" id="KW-0255">Endonuclease</keyword>
<dbReference type="InterPro" id="IPR039537">
    <property type="entry name" value="Retrotran_Ty1/copia-like"/>
</dbReference>
<reference evidence="10 12" key="2">
    <citation type="journal article" date="2018" name="Plant J.">
        <title>The Physcomitrella patens chromosome-scale assembly reveals moss genome structure and evolution.</title>
        <authorList>
            <person name="Lang D."/>
            <person name="Ullrich K.K."/>
            <person name="Murat F."/>
            <person name="Fuchs J."/>
            <person name="Jenkins J."/>
            <person name="Haas F.B."/>
            <person name="Piednoel M."/>
            <person name="Gundlach H."/>
            <person name="Van Bel M."/>
            <person name="Meyberg R."/>
            <person name="Vives C."/>
            <person name="Morata J."/>
            <person name="Symeonidi A."/>
            <person name="Hiss M."/>
            <person name="Muchero W."/>
            <person name="Kamisugi Y."/>
            <person name="Saleh O."/>
            <person name="Blanc G."/>
            <person name="Decker E.L."/>
            <person name="van Gessel N."/>
            <person name="Grimwood J."/>
            <person name="Hayes R.D."/>
            <person name="Graham S.W."/>
            <person name="Gunter L.E."/>
            <person name="McDaniel S.F."/>
            <person name="Hoernstein S.N.W."/>
            <person name="Larsson A."/>
            <person name="Li F.W."/>
            <person name="Perroud P.F."/>
            <person name="Phillips J."/>
            <person name="Ranjan P."/>
            <person name="Rokshar D.S."/>
            <person name="Rothfels C.J."/>
            <person name="Schneider L."/>
            <person name="Shu S."/>
            <person name="Stevenson D.W."/>
            <person name="Thummler F."/>
            <person name="Tillich M."/>
            <person name="Villarreal Aguilar J.C."/>
            <person name="Widiez T."/>
            <person name="Wong G.K."/>
            <person name="Wymore A."/>
            <person name="Zhang Y."/>
            <person name="Zimmer A.D."/>
            <person name="Quatrano R.S."/>
            <person name="Mayer K.F.X."/>
            <person name="Goodstein D."/>
            <person name="Casacuberta J.M."/>
            <person name="Vandepoele K."/>
            <person name="Reski R."/>
            <person name="Cuming A.C."/>
            <person name="Tuskan G.A."/>
            <person name="Maumus F."/>
            <person name="Salse J."/>
            <person name="Schmutz J."/>
            <person name="Rensing S.A."/>
        </authorList>
    </citation>
    <scope>NUCLEOTIDE SEQUENCE [LARGE SCALE GENOMIC DNA]</scope>
    <source>
        <strain evidence="11 12">cv. Gransden 2004</strain>
    </source>
</reference>
<protein>
    <submittedName>
        <fullName evidence="10 11">Uncharacterized protein</fullName>
    </submittedName>
</protein>
<evidence type="ECO:0000256" key="2">
    <source>
        <dbReference type="ARBA" id="ARBA00022723"/>
    </source>
</evidence>
<evidence type="ECO:0000256" key="8">
    <source>
        <dbReference type="ARBA" id="ARBA00022932"/>
    </source>
</evidence>
<sequence length="93" mass="10916">MKALQEKFNKLNFLYELSKSAIISCFLKLIYVDKICKTCQLQKQTKNKFSQSTSISTSLLQLIHGNICKPFKHPIYNGVLYFIMFIDDHTRYT</sequence>
<evidence type="ECO:0000256" key="9">
    <source>
        <dbReference type="ARBA" id="ARBA00023172"/>
    </source>
</evidence>
<dbReference type="GO" id="GO:0004519">
    <property type="term" value="F:endonuclease activity"/>
    <property type="evidence" value="ECO:0007669"/>
    <property type="project" value="UniProtKB-KW"/>
</dbReference>
<evidence type="ECO:0000256" key="6">
    <source>
        <dbReference type="ARBA" id="ARBA00022908"/>
    </source>
</evidence>
<dbReference type="AlphaFoldDB" id="A0A2K1KV23"/>
<dbReference type="GO" id="GO:0016787">
    <property type="term" value="F:hydrolase activity"/>
    <property type="evidence" value="ECO:0007669"/>
    <property type="project" value="UniProtKB-KW"/>
</dbReference>
<keyword evidence="2" id="KW-0479">Metal-binding</keyword>
<evidence type="ECO:0000313" key="11">
    <source>
        <dbReference type="EnsemblPlants" id="Pp3c3_18210V3.1"/>
    </source>
</evidence>
<evidence type="ECO:0000256" key="7">
    <source>
        <dbReference type="ARBA" id="ARBA00022918"/>
    </source>
</evidence>
<dbReference type="PANTHER" id="PTHR42648:SF11">
    <property type="entry name" value="TRANSPOSON TY4-P GAG-POL POLYPROTEIN"/>
    <property type="match status" value="1"/>
</dbReference>
<keyword evidence="8" id="KW-0548">Nucleotidyltransferase</keyword>
<keyword evidence="4" id="KW-0378">Hydrolase</keyword>
<dbReference type="GO" id="GO:0003887">
    <property type="term" value="F:DNA-directed DNA polymerase activity"/>
    <property type="evidence" value="ECO:0007669"/>
    <property type="project" value="UniProtKB-KW"/>
</dbReference>
<dbReference type="GO" id="GO:0015074">
    <property type="term" value="P:DNA integration"/>
    <property type="evidence" value="ECO:0007669"/>
    <property type="project" value="UniProtKB-KW"/>
</dbReference>
<accession>A0A2K1KV23</accession>
<dbReference type="Proteomes" id="UP000006727">
    <property type="component" value="Chromosome 3"/>
</dbReference>
<proteinExistence type="predicted"/>
<dbReference type="PANTHER" id="PTHR42648">
    <property type="entry name" value="TRANSPOSASE, PUTATIVE-RELATED"/>
    <property type="match status" value="1"/>
</dbReference>
<dbReference type="GO" id="GO:0003964">
    <property type="term" value="F:RNA-directed DNA polymerase activity"/>
    <property type="evidence" value="ECO:0007669"/>
    <property type="project" value="UniProtKB-KW"/>
</dbReference>
<evidence type="ECO:0000256" key="1">
    <source>
        <dbReference type="ARBA" id="ARBA00022722"/>
    </source>
</evidence>
<evidence type="ECO:0000256" key="3">
    <source>
        <dbReference type="ARBA" id="ARBA00022759"/>
    </source>
</evidence>
<dbReference type="Gramene" id="Pp3c3_18210V3.1">
    <property type="protein sequence ID" value="Pp3c3_18210V3.1"/>
    <property type="gene ID" value="Pp3c3_18210"/>
</dbReference>
<dbReference type="GO" id="GO:0046872">
    <property type="term" value="F:metal ion binding"/>
    <property type="evidence" value="ECO:0007669"/>
    <property type="project" value="UniProtKB-KW"/>
</dbReference>
<dbReference type="GO" id="GO:0006310">
    <property type="term" value="P:DNA recombination"/>
    <property type="evidence" value="ECO:0007669"/>
    <property type="project" value="UniProtKB-KW"/>
</dbReference>
<keyword evidence="6" id="KW-0229">DNA integration</keyword>
<keyword evidence="8" id="KW-0808">Transferase</keyword>
<dbReference type="EMBL" id="ABEU02000003">
    <property type="protein sequence ID" value="PNR57611.1"/>
    <property type="molecule type" value="Genomic_DNA"/>
</dbReference>
<keyword evidence="9" id="KW-0233">DNA recombination</keyword>
<gene>
    <name evidence="10" type="ORF">PHYPA_004605</name>
</gene>
<keyword evidence="8" id="KW-0239">DNA-directed DNA polymerase</keyword>
<keyword evidence="12" id="KW-1185">Reference proteome</keyword>
<organism evidence="10">
    <name type="scientific">Physcomitrium patens</name>
    <name type="common">Spreading-leaved earth moss</name>
    <name type="synonym">Physcomitrella patens</name>
    <dbReference type="NCBI Taxonomy" id="3218"/>
    <lineage>
        <taxon>Eukaryota</taxon>
        <taxon>Viridiplantae</taxon>
        <taxon>Streptophyta</taxon>
        <taxon>Embryophyta</taxon>
        <taxon>Bryophyta</taxon>
        <taxon>Bryophytina</taxon>
        <taxon>Bryopsida</taxon>
        <taxon>Funariidae</taxon>
        <taxon>Funariales</taxon>
        <taxon>Funariaceae</taxon>
        <taxon>Physcomitrium</taxon>
    </lineage>
</organism>
<evidence type="ECO:0000313" key="12">
    <source>
        <dbReference type="Proteomes" id="UP000006727"/>
    </source>
</evidence>
<evidence type="ECO:0000313" key="10">
    <source>
        <dbReference type="EMBL" id="PNR57611.1"/>
    </source>
</evidence>
<dbReference type="EnsemblPlants" id="Pp3c3_18210V3.1">
    <property type="protein sequence ID" value="Pp3c3_18210V3.1"/>
    <property type="gene ID" value="Pp3c3_18210"/>
</dbReference>
<name>A0A2K1KV23_PHYPA</name>
<keyword evidence="5" id="KW-0460">Magnesium</keyword>
<reference evidence="11" key="3">
    <citation type="submission" date="2020-12" db="UniProtKB">
        <authorList>
            <consortium name="EnsemblPlants"/>
        </authorList>
    </citation>
    <scope>IDENTIFICATION</scope>
</reference>
<dbReference type="InParanoid" id="A0A2K1KV23"/>
<keyword evidence="1" id="KW-0540">Nuclease</keyword>
<reference evidence="10 12" key="1">
    <citation type="journal article" date="2008" name="Science">
        <title>The Physcomitrella genome reveals evolutionary insights into the conquest of land by plants.</title>
        <authorList>
            <person name="Rensing S."/>
            <person name="Lang D."/>
            <person name="Zimmer A."/>
            <person name="Terry A."/>
            <person name="Salamov A."/>
            <person name="Shapiro H."/>
            <person name="Nishiyama T."/>
            <person name="Perroud P.-F."/>
            <person name="Lindquist E."/>
            <person name="Kamisugi Y."/>
            <person name="Tanahashi T."/>
            <person name="Sakakibara K."/>
            <person name="Fujita T."/>
            <person name="Oishi K."/>
            <person name="Shin-I T."/>
            <person name="Kuroki Y."/>
            <person name="Toyoda A."/>
            <person name="Suzuki Y."/>
            <person name="Hashimoto A."/>
            <person name="Yamaguchi K."/>
            <person name="Sugano A."/>
            <person name="Kohara Y."/>
            <person name="Fujiyama A."/>
            <person name="Anterola A."/>
            <person name="Aoki S."/>
            <person name="Ashton N."/>
            <person name="Barbazuk W.B."/>
            <person name="Barker E."/>
            <person name="Bennetzen J."/>
            <person name="Bezanilla M."/>
            <person name="Blankenship R."/>
            <person name="Cho S.H."/>
            <person name="Dutcher S."/>
            <person name="Estelle M."/>
            <person name="Fawcett J.A."/>
            <person name="Gundlach H."/>
            <person name="Hanada K."/>
            <person name="Heyl A."/>
            <person name="Hicks K.A."/>
            <person name="Hugh J."/>
            <person name="Lohr M."/>
            <person name="Mayer K."/>
            <person name="Melkozernov A."/>
            <person name="Murata T."/>
            <person name="Nelson D."/>
            <person name="Pils B."/>
            <person name="Prigge M."/>
            <person name="Reiss B."/>
            <person name="Renner T."/>
            <person name="Rombauts S."/>
            <person name="Rushton P."/>
            <person name="Sanderfoot A."/>
            <person name="Schween G."/>
            <person name="Shiu S.-H."/>
            <person name="Stueber K."/>
            <person name="Theodoulou F.L."/>
            <person name="Tu H."/>
            <person name="Van de Peer Y."/>
            <person name="Verrier P.J."/>
            <person name="Waters E."/>
            <person name="Wood A."/>
            <person name="Yang L."/>
            <person name="Cove D."/>
            <person name="Cuming A."/>
            <person name="Hasebe M."/>
            <person name="Lucas S."/>
            <person name="Mishler D.B."/>
            <person name="Reski R."/>
            <person name="Grigoriev I."/>
            <person name="Quatrano R.S."/>
            <person name="Boore J.L."/>
        </authorList>
    </citation>
    <scope>NUCLEOTIDE SEQUENCE [LARGE SCALE GENOMIC DNA]</scope>
    <source>
        <strain evidence="11 12">cv. Gransden 2004</strain>
    </source>
</reference>
<evidence type="ECO:0000256" key="4">
    <source>
        <dbReference type="ARBA" id="ARBA00022801"/>
    </source>
</evidence>